<feature type="transmembrane region" description="Helical" evidence="8">
    <location>
        <begin position="154"/>
        <end position="176"/>
    </location>
</feature>
<feature type="transmembrane region" description="Helical" evidence="8">
    <location>
        <begin position="182"/>
        <end position="200"/>
    </location>
</feature>
<feature type="transmembrane region" description="Helical" evidence="8">
    <location>
        <begin position="61"/>
        <end position="81"/>
    </location>
</feature>
<dbReference type="STRING" id="376733.SAMN04487972_12314"/>
<dbReference type="GO" id="GO:0005886">
    <property type="term" value="C:plasma membrane"/>
    <property type="evidence" value="ECO:0007669"/>
    <property type="project" value="UniProtKB-SubCell"/>
</dbReference>
<evidence type="ECO:0000313" key="9">
    <source>
        <dbReference type="EMBL" id="KGJ03149.1"/>
    </source>
</evidence>
<name>A0A099EY60_9RHOB</name>
<dbReference type="RefSeq" id="WP_036742748.1">
    <property type="nucleotide sequence ID" value="NZ_FOJO01000023.1"/>
</dbReference>
<dbReference type="Proteomes" id="UP000182312">
    <property type="component" value="Unassembled WGS sequence"/>
</dbReference>
<feature type="transmembrane region" description="Helical" evidence="8">
    <location>
        <begin position="37"/>
        <end position="55"/>
    </location>
</feature>
<keyword evidence="11" id="KW-1185">Reference proteome</keyword>
<keyword evidence="4" id="KW-1003">Cell membrane</keyword>
<comment type="similarity">
    <text evidence="2">Belongs to the AzlC family.</text>
</comment>
<keyword evidence="3" id="KW-0813">Transport</keyword>
<dbReference type="OrthoDB" id="3579489at2"/>
<dbReference type="AlphaFoldDB" id="A0A099EY60"/>
<evidence type="ECO:0000256" key="1">
    <source>
        <dbReference type="ARBA" id="ARBA00004651"/>
    </source>
</evidence>
<evidence type="ECO:0000313" key="11">
    <source>
        <dbReference type="Proteomes" id="UP000029846"/>
    </source>
</evidence>
<evidence type="ECO:0000256" key="5">
    <source>
        <dbReference type="ARBA" id="ARBA00022692"/>
    </source>
</evidence>
<reference evidence="10 12" key="3">
    <citation type="submission" date="2016-10" db="EMBL/GenBank/DDBJ databases">
        <authorList>
            <person name="de Groot N.N."/>
        </authorList>
    </citation>
    <scope>NUCLEOTIDE SEQUENCE [LARGE SCALE GENOMIC DNA]</scope>
    <source>
        <strain evidence="10 12">CGMCC 1.6117</strain>
    </source>
</reference>
<proteinExistence type="inferred from homology"/>
<sequence length="258" mass="27472">MPATAEHISAHDLTPAQRRALGRTPAQALRHGIVQSLPFMLVLVPFGMLFGVVAAEAGLQLSQALGFSVIVLAGASQFTAVQMIMDHAPAAIIILAAVAVNLRMAMYSAALVPWLGEARPRERGLIAYLLIDQTFALSLQHYEKHPRLTVPQRVGYFLGSSIGACLPWIIACALGHVLGRAIPDSLALDFAVPITFLAMIGPMLRTLAHVVAALVAILASLVFAFLPAGTGLFVAAPLAMLSGALVETWTERRRVMRA</sequence>
<dbReference type="EMBL" id="JRKN01000025">
    <property type="protein sequence ID" value="KGJ03149.1"/>
    <property type="molecule type" value="Genomic_DNA"/>
</dbReference>
<evidence type="ECO:0000256" key="4">
    <source>
        <dbReference type="ARBA" id="ARBA00022475"/>
    </source>
</evidence>
<evidence type="ECO:0000256" key="7">
    <source>
        <dbReference type="ARBA" id="ARBA00023136"/>
    </source>
</evidence>
<keyword evidence="5 8" id="KW-0812">Transmembrane</keyword>
<dbReference type="PANTHER" id="PTHR34979:SF1">
    <property type="entry name" value="INNER MEMBRANE PROTEIN YGAZ"/>
    <property type="match status" value="1"/>
</dbReference>
<evidence type="ECO:0000313" key="10">
    <source>
        <dbReference type="EMBL" id="SFA59083.1"/>
    </source>
</evidence>
<reference evidence="9 11" key="1">
    <citation type="submission" date="2014-09" db="EMBL/GenBank/DDBJ databases">
        <authorList>
            <person name="McGinnis J.M."/>
            <person name="Wolfgang W.J."/>
        </authorList>
    </citation>
    <scope>NUCLEOTIDE SEQUENCE [LARGE SCALE GENOMIC DNA]</scope>
    <source>
        <strain evidence="9 11">JCM 14014</strain>
    </source>
</reference>
<evidence type="ECO:0000256" key="3">
    <source>
        <dbReference type="ARBA" id="ARBA00022448"/>
    </source>
</evidence>
<dbReference type="GO" id="GO:1903785">
    <property type="term" value="P:L-valine transmembrane transport"/>
    <property type="evidence" value="ECO:0007669"/>
    <property type="project" value="TreeGrafter"/>
</dbReference>
<accession>A0A099EY60</accession>
<dbReference type="PANTHER" id="PTHR34979">
    <property type="entry name" value="INNER MEMBRANE PROTEIN YGAZ"/>
    <property type="match status" value="1"/>
</dbReference>
<evidence type="ECO:0000256" key="6">
    <source>
        <dbReference type="ARBA" id="ARBA00022989"/>
    </source>
</evidence>
<dbReference type="InterPro" id="IPR011606">
    <property type="entry name" value="Brnchd-chn_aa_trnsp_permease"/>
</dbReference>
<keyword evidence="6 8" id="KW-1133">Transmembrane helix</keyword>
<evidence type="ECO:0000313" key="12">
    <source>
        <dbReference type="Proteomes" id="UP000182312"/>
    </source>
</evidence>
<reference evidence="9 11" key="2">
    <citation type="submission" date="2014-10" db="EMBL/GenBank/DDBJ databases">
        <title>Paracoccus sanguinis sp. nov., isolated from clinical specimens of New York State patients.</title>
        <authorList>
            <person name="Mingle L.A."/>
            <person name="Cole J.A."/>
            <person name="Lapierre P."/>
            <person name="Musser K.A."/>
        </authorList>
    </citation>
    <scope>NUCLEOTIDE SEQUENCE [LARGE SCALE GENOMIC DNA]</scope>
    <source>
        <strain evidence="9 11">JCM 14014</strain>
    </source>
</reference>
<comment type="subcellular location">
    <subcellularLocation>
        <location evidence="1">Cell membrane</location>
        <topology evidence="1">Multi-pass membrane protein</topology>
    </subcellularLocation>
</comment>
<dbReference type="Proteomes" id="UP000029846">
    <property type="component" value="Unassembled WGS sequence"/>
</dbReference>
<dbReference type="Pfam" id="PF03591">
    <property type="entry name" value="AzlC"/>
    <property type="match status" value="1"/>
</dbReference>
<organism evidence="9 11">
    <name type="scientific">Paracoccus halophilus</name>
    <dbReference type="NCBI Taxonomy" id="376733"/>
    <lineage>
        <taxon>Bacteria</taxon>
        <taxon>Pseudomonadati</taxon>
        <taxon>Pseudomonadota</taxon>
        <taxon>Alphaproteobacteria</taxon>
        <taxon>Rhodobacterales</taxon>
        <taxon>Paracoccaceae</taxon>
        <taxon>Paracoccus</taxon>
    </lineage>
</organism>
<protein>
    <submittedName>
        <fullName evidence="9">Branched-chain amino acid transporter AzlC</fullName>
    </submittedName>
    <submittedName>
        <fullName evidence="10">Predicted branched-chain amino acid permease (Azaleucine resistance)</fullName>
    </submittedName>
</protein>
<evidence type="ECO:0000256" key="2">
    <source>
        <dbReference type="ARBA" id="ARBA00010735"/>
    </source>
</evidence>
<feature type="transmembrane region" description="Helical" evidence="8">
    <location>
        <begin position="88"/>
        <end position="105"/>
    </location>
</feature>
<dbReference type="EMBL" id="FOJO01000023">
    <property type="protein sequence ID" value="SFA59083.1"/>
    <property type="molecule type" value="Genomic_DNA"/>
</dbReference>
<feature type="transmembrane region" description="Helical" evidence="8">
    <location>
        <begin position="125"/>
        <end position="142"/>
    </location>
</feature>
<gene>
    <name evidence="9" type="ORF">IT41_15070</name>
    <name evidence="10" type="ORF">SAMN04487972_12314</name>
</gene>
<evidence type="ECO:0000256" key="8">
    <source>
        <dbReference type="SAM" id="Phobius"/>
    </source>
</evidence>
<feature type="transmembrane region" description="Helical" evidence="8">
    <location>
        <begin position="232"/>
        <end position="250"/>
    </location>
</feature>
<dbReference type="eggNOG" id="COG1296">
    <property type="taxonomic scope" value="Bacteria"/>
</dbReference>
<keyword evidence="7 8" id="KW-0472">Membrane</keyword>